<dbReference type="AlphaFoldDB" id="A0A371YYJ0"/>
<comment type="pathway">
    <text evidence="1">Cofactor biosynthesis; thiamine diphosphate biosynthesis.</text>
</comment>
<dbReference type="Proteomes" id="UP000262371">
    <property type="component" value="Unassembled WGS sequence"/>
</dbReference>
<dbReference type="NCBIfam" id="NF000734">
    <property type="entry name" value="PRK00043.1-5"/>
    <property type="match status" value="1"/>
</dbReference>
<evidence type="ECO:0000313" key="5">
    <source>
        <dbReference type="Proteomes" id="UP000262371"/>
    </source>
</evidence>
<dbReference type="PANTHER" id="PTHR20857:SF15">
    <property type="entry name" value="THIAMINE-PHOSPHATE SYNTHASE"/>
    <property type="match status" value="1"/>
</dbReference>
<dbReference type="InterPro" id="IPR013785">
    <property type="entry name" value="Aldolase_TIM"/>
</dbReference>
<dbReference type="InterPro" id="IPR022998">
    <property type="entry name" value="ThiamineP_synth_TenI"/>
</dbReference>
<accession>A0A371YYJ0</accession>
<dbReference type="PANTHER" id="PTHR20857">
    <property type="entry name" value="THIAMINE-PHOSPHATE PYROPHOSPHORYLASE"/>
    <property type="match status" value="1"/>
</dbReference>
<feature type="domain" description="Thiamine phosphate synthase/TenI" evidence="3">
    <location>
        <begin position="15"/>
        <end position="182"/>
    </location>
</feature>
<dbReference type="Gene3D" id="3.20.20.70">
    <property type="entry name" value="Aldolase class I"/>
    <property type="match status" value="1"/>
</dbReference>
<sequence length="211" mass="22914">MSFTLPSRIYPVVDAAHWVARLGQAGARLIQLRLKDMAADDLRREIRAGVHHARQHGVSLVLNDYWRIAIEEGVDFIHLGQEDLDTADLSAIRAAGLRLGVSTHSDAELDRALSLAPDYVALGPIWPTMLKKMPWGPQGTARLTEWKRRIGSIPLVAIGGITLERAPECIAAGADCVSAVSAFIRMPDPEQQVKAWLAATDGAAPMDDQGP</sequence>
<dbReference type="SUPFAM" id="SSF51391">
    <property type="entry name" value="Thiamin phosphate synthase"/>
    <property type="match status" value="1"/>
</dbReference>
<proteinExistence type="predicted"/>
<evidence type="ECO:0000313" key="4">
    <source>
        <dbReference type="EMBL" id="RFD19294.1"/>
    </source>
</evidence>
<reference evidence="4 5" key="1">
    <citation type="submission" date="2018-08" db="EMBL/GenBank/DDBJ databases">
        <title>Komagataeibacter sp. AV 382.</title>
        <authorList>
            <person name="Skraban J."/>
            <person name="Trcek J."/>
        </authorList>
    </citation>
    <scope>NUCLEOTIDE SEQUENCE [LARGE SCALE GENOMIC DNA]</scope>
    <source>
        <strain evidence="4 5">AV 382</strain>
    </source>
</reference>
<dbReference type="GO" id="GO:0004789">
    <property type="term" value="F:thiamine-phosphate diphosphorylase activity"/>
    <property type="evidence" value="ECO:0007669"/>
    <property type="project" value="UniProtKB-EC"/>
</dbReference>
<dbReference type="CDD" id="cd00564">
    <property type="entry name" value="TMP_TenI"/>
    <property type="match status" value="1"/>
</dbReference>
<keyword evidence="5" id="KW-1185">Reference proteome</keyword>
<name>A0A371YYJ0_9PROT</name>
<dbReference type="OrthoDB" id="9794842at2"/>
<organism evidence="4 5">
    <name type="scientific">Komagataeibacter melaceti</name>
    <dbReference type="NCBI Taxonomy" id="2766577"/>
    <lineage>
        <taxon>Bacteria</taxon>
        <taxon>Pseudomonadati</taxon>
        <taxon>Pseudomonadota</taxon>
        <taxon>Alphaproteobacteria</taxon>
        <taxon>Acetobacterales</taxon>
        <taxon>Acetobacteraceae</taxon>
        <taxon>Komagataeibacter</taxon>
    </lineage>
</organism>
<keyword evidence="2" id="KW-0784">Thiamine biosynthesis</keyword>
<dbReference type="EMBL" id="QUWV01000108">
    <property type="protein sequence ID" value="RFD19294.1"/>
    <property type="molecule type" value="Genomic_DNA"/>
</dbReference>
<dbReference type="RefSeq" id="WP_116703615.1">
    <property type="nucleotide sequence ID" value="NZ_QUWV01000108.1"/>
</dbReference>
<evidence type="ECO:0000259" key="3">
    <source>
        <dbReference type="Pfam" id="PF02581"/>
    </source>
</evidence>
<keyword evidence="4" id="KW-0808">Transferase</keyword>
<protein>
    <submittedName>
        <fullName evidence="4">Thiamine phosphate synthase</fullName>
        <ecNumber evidence="4">2.5.1.3</ecNumber>
    </submittedName>
</protein>
<dbReference type="GO" id="GO:0009228">
    <property type="term" value="P:thiamine biosynthetic process"/>
    <property type="evidence" value="ECO:0007669"/>
    <property type="project" value="UniProtKB-KW"/>
</dbReference>
<dbReference type="EC" id="2.5.1.3" evidence="4"/>
<evidence type="ECO:0000256" key="1">
    <source>
        <dbReference type="ARBA" id="ARBA00004948"/>
    </source>
</evidence>
<comment type="caution">
    <text evidence="4">The sequence shown here is derived from an EMBL/GenBank/DDBJ whole genome shotgun (WGS) entry which is preliminary data.</text>
</comment>
<dbReference type="GO" id="GO:0005737">
    <property type="term" value="C:cytoplasm"/>
    <property type="evidence" value="ECO:0007669"/>
    <property type="project" value="TreeGrafter"/>
</dbReference>
<gene>
    <name evidence="4" type="ORF">DY926_12165</name>
</gene>
<dbReference type="Pfam" id="PF02581">
    <property type="entry name" value="TMP-TENI"/>
    <property type="match status" value="1"/>
</dbReference>
<dbReference type="InterPro" id="IPR036206">
    <property type="entry name" value="ThiamineP_synth_sf"/>
</dbReference>
<evidence type="ECO:0000256" key="2">
    <source>
        <dbReference type="ARBA" id="ARBA00022977"/>
    </source>
</evidence>